<reference evidence="2" key="1">
    <citation type="journal article" date="2019" name="Int. J. Syst. Evol. Microbiol.">
        <title>The Global Catalogue of Microorganisms (GCM) 10K type strain sequencing project: providing services to taxonomists for standard genome sequencing and annotation.</title>
        <authorList>
            <consortium name="The Broad Institute Genomics Platform"/>
            <consortium name="The Broad Institute Genome Sequencing Center for Infectious Disease"/>
            <person name="Wu L."/>
            <person name="Ma J."/>
        </authorList>
    </citation>
    <scope>NUCLEOTIDE SEQUENCE [LARGE SCALE GENOMIC DNA]</scope>
    <source>
        <strain evidence="2">LMG 29894</strain>
    </source>
</reference>
<dbReference type="PROSITE" id="PS51257">
    <property type="entry name" value="PROKAR_LIPOPROTEIN"/>
    <property type="match status" value="1"/>
</dbReference>
<evidence type="ECO:0000313" key="1">
    <source>
        <dbReference type="EMBL" id="MFC4159934.1"/>
    </source>
</evidence>
<sequence>MRSVLVSCLAGALLAGCASTGYVSEIDEQRVAQVEREARRDGRQVIWLSYPRIVRKATAADS</sequence>
<accession>A0ABV8MPF1</accession>
<evidence type="ECO:0000313" key="2">
    <source>
        <dbReference type="Proteomes" id="UP001595791"/>
    </source>
</evidence>
<gene>
    <name evidence="1" type="ORF">ACFOW7_11315</name>
</gene>
<dbReference type="RefSeq" id="WP_378164219.1">
    <property type="nucleotide sequence ID" value="NZ_JBHSBU010000001.1"/>
</dbReference>
<organism evidence="1 2">
    <name type="scientific">Chitinimonas lacunae</name>
    <dbReference type="NCBI Taxonomy" id="1963018"/>
    <lineage>
        <taxon>Bacteria</taxon>
        <taxon>Pseudomonadati</taxon>
        <taxon>Pseudomonadota</taxon>
        <taxon>Betaproteobacteria</taxon>
        <taxon>Neisseriales</taxon>
        <taxon>Chitinibacteraceae</taxon>
        <taxon>Chitinimonas</taxon>
    </lineage>
</organism>
<dbReference type="Proteomes" id="UP001595791">
    <property type="component" value="Unassembled WGS sequence"/>
</dbReference>
<name>A0ABV8MPF1_9NEIS</name>
<proteinExistence type="predicted"/>
<keyword evidence="2" id="KW-1185">Reference proteome</keyword>
<comment type="caution">
    <text evidence="1">The sequence shown here is derived from an EMBL/GenBank/DDBJ whole genome shotgun (WGS) entry which is preliminary data.</text>
</comment>
<protein>
    <submittedName>
        <fullName evidence="1">Uncharacterized protein</fullName>
    </submittedName>
</protein>
<dbReference type="EMBL" id="JBHSBU010000001">
    <property type="protein sequence ID" value="MFC4159934.1"/>
    <property type="molecule type" value="Genomic_DNA"/>
</dbReference>